<dbReference type="PaxDb" id="2903-EOD42149"/>
<feature type="domain" description="Fe2OG dioxygenase" evidence="11">
    <location>
        <begin position="880"/>
        <end position="968"/>
    </location>
</feature>
<dbReference type="SUPFAM" id="SSF48452">
    <property type="entry name" value="TPR-like"/>
    <property type="match status" value="2"/>
</dbReference>
<reference evidence="12" key="2">
    <citation type="submission" date="2024-10" db="UniProtKB">
        <authorList>
            <consortium name="EnsemblProtists"/>
        </authorList>
    </citation>
    <scope>IDENTIFICATION</scope>
</reference>
<dbReference type="SMART" id="SM00028">
    <property type="entry name" value="TPR"/>
    <property type="match status" value="3"/>
</dbReference>
<dbReference type="InterPro" id="IPR011990">
    <property type="entry name" value="TPR-like_helical_dom_sf"/>
</dbReference>
<feature type="compositionally biased region" description="Basic residues" evidence="9">
    <location>
        <begin position="1288"/>
        <end position="1310"/>
    </location>
</feature>
<dbReference type="GO" id="GO:0005506">
    <property type="term" value="F:iron ion binding"/>
    <property type="evidence" value="ECO:0007669"/>
    <property type="project" value="InterPro"/>
</dbReference>
<feature type="signal peptide" evidence="10">
    <location>
        <begin position="1"/>
        <end position="20"/>
    </location>
</feature>
<feature type="region of interest" description="Disordered" evidence="9">
    <location>
        <begin position="1109"/>
        <end position="1140"/>
    </location>
</feature>
<evidence type="ECO:0000256" key="7">
    <source>
        <dbReference type="ARBA" id="ARBA00023180"/>
    </source>
</evidence>
<comment type="cofactor">
    <cofactor evidence="1">
        <name>L-ascorbate</name>
        <dbReference type="ChEBI" id="CHEBI:38290"/>
    </cofactor>
</comment>
<reference evidence="13" key="1">
    <citation type="journal article" date="2013" name="Nature">
        <title>Pan genome of the phytoplankton Emiliania underpins its global distribution.</title>
        <authorList>
            <person name="Read B.A."/>
            <person name="Kegel J."/>
            <person name="Klute M.J."/>
            <person name="Kuo A."/>
            <person name="Lefebvre S.C."/>
            <person name="Maumus F."/>
            <person name="Mayer C."/>
            <person name="Miller J."/>
            <person name="Monier A."/>
            <person name="Salamov A."/>
            <person name="Young J."/>
            <person name="Aguilar M."/>
            <person name="Claverie J.M."/>
            <person name="Frickenhaus S."/>
            <person name="Gonzalez K."/>
            <person name="Herman E.K."/>
            <person name="Lin Y.C."/>
            <person name="Napier J."/>
            <person name="Ogata H."/>
            <person name="Sarno A.F."/>
            <person name="Shmutz J."/>
            <person name="Schroeder D."/>
            <person name="de Vargas C."/>
            <person name="Verret F."/>
            <person name="von Dassow P."/>
            <person name="Valentin K."/>
            <person name="Van de Peer Y."/>
            <person name="Wheeler G."/>
            <person name="Dacks J.B."/>
            <person name="Delwiche C.F."/>
            <person name="Dyhrman S.T."/>
            <person name="Glockner G."/>
            <person name="John U."/>
            <person name="Richards T."/>
            <person name="Worden A.Z."/>
            <person name="Zhang X."/>
            <person name="Grigoriev I.V."/>
            <person name="Allen A.E."/>
            <person name="Bidle K."/>
            <person name="Borodovsky M."/>
            <person name="Bowler C."/>
            <person name="Brownlee C."/>
            <person name="Cock J.M."/>
            <person name="Elias M."/>
            <person name="Gladyshev V.N."/>
            <person name="Groth M."/>
            <person name="Guda C."/>
            <person name="Hadaegh A."/>
            <person name="Iglesias-Rodriguez M.D."/>
            <person name="Jenkins J."/>
            <person name="Jones B.M."/>
            <person name="Lawson T."/>
            <person name="Leese F."/>
            <person name="Lindquist E."/>
            <person name="Lobanov A."/>
            <person name="Lomsadze A."/>
            <person name="Malik S.B."/>
            <person name="Marsh M.E."/>
            <person name="Mackinder L."/>
            <person name="Mock T."/>
            <person name="Mueller-Roeber B."/>
            <person name="Pagarete A."/>
            <person name="Parker M."/>
            <person name="Probert I."/>
            <person name="Quesneville H."/>
            <person name="Raines C."/>
            <person name="Rensing S.A."/>
            <person name="Riano-Pachon D.M."/>
            <person name="Richier S."/>
            <person name="Rokitta S."/>
            <person name="Shiraiwa Y."/>
            <person name="Soanes D.M."/>
            <person name="van der Giezen M."/>
            <person name="Wahlund T.M."/>
            <person name="Williams B."/>
            <person name="Wilson W."/>
            <person name="Wolfe G."/>
            <person name="Wurch L.L."/>
        </authorList>
    </citation>
    <scope>NUCLEOTIDE SEQUENCE</scope>
</reference>
<keyword evidence="2" id="KW-0479">Metal-binding</keyword>
<dbReference type="HOGENOM" id="CLU_257350_0_0_1"/>
<feature type="compositionally biased region" description="Pro residues" evidence="9">
    <location>
        <begin position="1225"/>
        <end position="1255"/>
    </location>
</feature>
<name>A0A0D3L2B4_EMIH1</name>
<keyword evidence="7" id="KW-0325">Glycoprotein</keyword>
<evidence type="ECO:0000256" key="9">
    <source>
        <dbReference type="SAM" id="MobiDB-lite"/>
    </source>
</evidence>
<keyword evidence="10" id="KW-0732">Signal</keyword>
<dbReference type="Gene3D" id="2.60.120.620">
    <property type="entry name" value="q2cbj1_9rhob like domain"/>
    <property type="match status" value="1"/>
</dbReference>
<dbReference type="InterPro" id="IPR005123">
    <property type="entry name" value="Oxoglu/Fe-dep_dioxygenase_dom"/>
</dbReference>
<feature type="repeat" description="TPR" evidence="8">
    <location>
        <begin position="91"/>
        <end position="124"/>
    </location>
</feature>
<organism evidence="12 13">
    <name type="scientific">Emiliania huxleyi (strain CCMP1516)</name>
    <dbReference type="NCBI Taxonomy" id="280463"/>
    <lineage>
        <taxon>Eukaryota</taxon>
        <taxon>Haptista</taxon>
        <taxon>Haptophyta</taxon>
        <taxon>Prymnesiophyceae</taxon>
        <taxon>Isochrysidales</taxon>
        <taxon>Noelaerhabdaceae</taxon>
        <taxon>Emiliania</taxon>
    </lineage>
</organism>
<dbReference type="EnsemblProtists" id="EOD42149">
    <property type="protein sequence ID" value="EOD42149"/>
    <property type="gene ID" value="EMIHUDRAFT_461107"/>
</dbReference>
<feature type="region of interest" description="Disordered" evidence="9">
    <location>
        <begin position="510"/>
        <end position="538"/>
    </location>
</feature>
<evidence type="ECO:0000256" key="6">
    <source>
        <dbReference type="ARBA" id="ARBA00023004"/>
    </source>
</evidence>
<feature type="compositionally biased region" description="Pro residues" evidence="9">
    <location>
        <begin position="1274"/>
        <end position="1283"/>
    </location>
</feature>
<protein>
    <recommendedName>
        <fullName evidence="11">Fe2OG dioxygenase domain-containing protein</fullName>
    </recommendedName>
</protein>
<keyword evidence="13" id="KW-1185">Reference proteome</keyword>
<dbReference type="SMART" id="SM00702">
    <property type="entry name" value="P4Hc"/>
    <property type="match status" value="1"/>
</dbReference>
<keyword evidence="6" id="KW-0408">Iron</keyword>
<evidence type="ECO:0000259" key="11">
    <source>
        <dbReference type="PROSITE" id="PS51471"/>
    </source>
</evidence>
<evidence type="ECO:0000256" key="10">
    <source>
        <dbReference type="SAM" id="SignalP"/>
    </source>
</evidence>
<evidence type="ECO:0000313" key="13">
    <source>
        <dbReference type="Proteomes" id="UP000013827"/>
    </source>
</evidence>
<dbReference type="InterPro" id="IPR006620">
    <property type="entry name" value="Pro_4_hyd_alph"/>
</dbReference>
<evidence type="ECO:0000256" key="3">
    <source>
        <dbReference type="ARBA" id="ARBA00022824"/>
    </source>
</evidence>
<dbReference type="GO" id="GO:0031418">
    <property type="term" value="F:L-ascorbic acid binding"/>
    <property type="evidence" value="ECO:0007669"/>
    <property type="project" value="InterPro"/>
</dbReference>
<dbReference type="GO" id="GO:0051213">
    <property type="term" value="F:dioxygenase activity"/>
    <property type="evidence" value="ECO:0007669"/>
    <property type="project" value="UniProtKB-KW"/>
</dbReference>
<feature type="region of interest" description="Disordered" evidence="9">
    <location>
        <begin position="1162"/>
        <end position="1314"/>
    </location>
</feature>
<accession>A0A0D3L2B4</accession>
<sequence>MQSRWLAAILAVLAVRRAAAAQTAAELIAEARATARRGDGDRADSLLKQAEQGLPGEALMLRGNIAMHVRKDVEGGMALFRASIAADATRWDSHYFLGRALADQERWDEATASFAASAELDPTKLTVLLDLGKAQAASGGFEDAAATMLRAAALDVHSSQALLLLAQTAVQRRELEAALRAYEDVTELLPWHAQPFLQLASLRVSLVASGVPERAAMAAAAAARPGAPSVCELRDAARALQPSIAVPEAVRRSCESGRLEGSKVVVPGTEFDDDIAIRDREAVAAQAKAVAEGPCHFLAAFPSLASRASTTASEPSSSSGPACVVRLPAGRALRLRHAEGDRSGVLVPGGAHLTVEADGGAEGRRAVLDAGGASRLFVVGANATLTLRRVTLRGGRSLLSGGGALLLLPGATLDASECAFEANRAVLGSGGAIASRGATVRLHKVRFADNEATLRGGALCQTCTSEAMRATTTLEEVEWHANRAGRGGDDVMLCAGAALIPRPSSAACSLAESAEPAGSRAGADSAGEEPPDGLSAPTRLVLSGGSMSALECSNEALELLERKGLERDALRLLQHASAADPSSPNAFSFHLNFLYTHAKDSEAAALLEAFAAAVPDHPSLPASRAMLADASAPMLHQRGQTLNGQVARMRDPGAPLAVDFASRLQAQDAATSAFAQALRLSPASGDVWNDLGTSLFFAGELAESSLVYAAGVQRAPSHAALRAEAKRAAAFPLAPRSADQITVDLFGGGAPRSGGAPGGGTFASEFTAIPLPEGSYGSRPESVDLQAGAETFGERPRVFVSQRPLLPKPTCERYIAAAEAWAARSGGWTTARHHSVATTDIPLTSLDELLPSFNEALRTLLLPALSACYPEAAPLASSLRVLDCFLVRYDATKQASLPTHTDQSLLSFTIALNDPGEYDGGGTWFRGLGRAVDAPAAGHAVLFPGKVEHGGHPITRGVRYIIVLFMGYETNRLSQRPAGYALEAAGMGACGEAASRPLHLASLHEQPQPRLLDEATLVLPAGGERVDAEKRAHELIPASEEAERHVDARVVRELEPRQLLHREPLTADSRLDALAHGRAAPHVGEERAVWRGQIGRGLPLAKAADGVAAAMHAEQAHGGPPRSRQAVEVERGSRGQQAPLVCHRPQLAGRRVLRSEALAGVEREGSLGEGGSRQLPIRRGVCGGGAEERRRDGEAEAEPASWKASSPSNVAMAHSGHDSSSAAPAPAPAVAPTPAAPPPDAIASSPPPPPRPPPGDGETCGPPVSAVADSDAGEPPPLLPTPLPARRAASRSRTMRGRRGRRRTSSRKSRCGAGMYCSKALSIAPSASDDIEMPRKPSQSGRMADMAPTWKCLGSV</sequence>
<evidence type="ECO:0000256" key="4">
    <source>
        <dbReference type="ARBA" id="ARBA00022964"/>
    </source>
</evidence>
<evidence type="ECO:0000256" key="5">
    <source>
        <dbReference type="ARBA" id="ARBA00023002"/>
    </source>
</evidence>
<keyword evidence="5" id="KW-0560">Oxidoreductase</keyword>
<dbReference type="Gene3D" id="1.25.40.10">
    <property type="entry name" value="Tetratricopeptide repeat domain"/>
    <property type="match status" value="2"/>
</dbReference>
<feature type="region of interest" description="Disordered" evidence="9">
    <location>
        <begin position="1327"/>
        <end position="1348"/>
    </location>
</feature>
<dbReference type="Proteomes" id="UP000013827">
    <property type="component" value="Unassembled WGS sequence"/>
</dbReference>
<dbReference type="PROSITE" id="PS51471">
    <property type="entry name" value="FE2OG_OXY"/>
    <property type="match status" value="1"/>
</dbReference>
<dbReference type="KEGG" id="ehx:EMIHUDRAFT_461107"/>
<dbReference type="eggNOG" id="KOG1971">
    <property type="taxonomic scope" value="Eukaryota"/>
</dbReference>
<evidence type="ECO:0000256" key="1">
    <source>
        <dbReference type="ARBA" id="ARBA00001961"/>
    </source>
</evidence>
<dbReference type="RefSeq" id="XP_005794578.1">
    <property type="nucleotide sequence ID" value="XM_005794521.1"/>
</dbReference>
<evidence type="ECO:0000313" key="12">
    <source>
        <dbReference type="EnsemblProtists" id="EOD42149"/>
    </source>
</evidence>
<proteinExistence type="predicted"/>
<evidence type="ECO:0000256" key="2">
    <source>
        <dbReference type="ARBA" id="ARBA00022723"/>
    </source>
</evidence>
<dbReference type="GeneID" id="17287419"/>
<keyword evidence="8" id="KW-0802">TPR repeat</keyword>
<feature type="chain" id="PRO_5044252201" description="Fe2OG dioxygenase domain-containing protein" evidence="10">
    <location>
        <begin position="21"/>
        <end position="1356"/>
    </location>
</feature>
<dbReference type="GO" id="GO:0016705">
    <property type="term" value="F:oxidoreductase activity, acting on paired donors, with incorporation or reduction of molecular oxygen"/>
    <property type="evidence" value="ECO:0007669"/>
    <property type="project" value="InterPro"/>
</dbReference>
<dbReference type="PROSITE" id="PS50005">
    <property type="entry name" value="TPR"/>
    <property type="match status" value="1"/>
</dbReference>
<keyword evidence="4" id="KW-0223">Dioxygenase</keyword>
<evidence type="ECO:0000256" key="8">
    <source>
        <dbReference type="PROSITE-ProRule" id="PRU00339"/>
    </source>
</evidence>
<keyword evidence="3" id="KW-0256">Endoplasmic reticulum</keyword>
<dbReference type="InterPro" id="IPR019734">
    <property type="entry name" value="TPR_rpt"/>
</dbReference>